<feature type="transmembrane region" description="Helical" evidence="1">
    <location>
        <begin position="6"/>
        <end position="22"/>
    </location>
</feature>
<evidence type="ECO:0000256" key="1">
    <source>
        <dbReference type="SAM" id="Phobius"/>
    </source>
</evidence>
<feature type="transmembrane region" description="Helical" evidence="1">
    <location>
        <begin position="107"/>
        <end position="130"/>
    </location>
</feature>
<keyword evidence="1" id="KW-0812">Transmembrane</keyword>
<organism evidence="2 3">
    <name type="scientific">Vibrio cincinnatiensis DSM 19608</name>
    <dbReference type="NCBI Taxonomy" id="1123491"/>
    <lineage>
        <taxon>Bacteria</taxon>
        <taxon>Pseudomonadati</taxon>
        <taxon>Pseudomonadota</taxon>
        <taxon>Gammaproteobacteria</taxon>
        <taxon>Vibrionales</taxon>
        <taxon>Vibrionaceae</taxon>
        <taxon>Vibrio</taxon>
    </lineage>
</organism>
<reference evidence="3" key="1">
    <citation type="submission" date="2017-02" db="EMBL/GenBank/DDBJ databases">
        <authorList>
            <person name="Varghese N."/>
            <person name="Submissions S."/>
        </authorList>
    </citation>
    <scope>NUCLEOTIDE SEQUENCE [LARGE SCALE GENOMIC DNA]</scope>
    <source>
        <strain evidence="3">DSM 19608</strain>
    </source>
</reference>
<keyword evidence="3" id="KW-1185">Reference proteome</keyword>
<proteinExistence type="predicted"/>
<feature type="transmembrane region" description="Helical" evidence="1">
    <location>
        <begin position="170"/>
        <end position="195"/>
    </location>
</feature>
<name>A0A1T4SLC8_VIBCI</name>
<protein>
    <recommendedName>
        <fullName evidence="4">Yip1 domain-containing protein</fullName>
    </recommendedName>
</protein>
<evidence type="ECO:0008006" key="4">
    <source>
        <dbReference type="Google" id="ProtNLM"/>
    </source>
</evidence>
<dbReference type="EMBL" id="FUXB01000037">
    <property type="protein sequence ID" value="SKA28708.1"/>
    <property type="molecule type" value="Genomic_DNA"/>
</dbReference>
<evidence type="ECO:0000313" key="2">
    <source>
        <dbReference type="EMBL" id="SKA28708.1"/>
    </source>
</evidence>
<gene>
    <name evidence="2" type="ORF">SAMN02745782_03349</name>
</gene>
<accession>A0A1T4SLC8</accession>
<feature type="transmembrane region" description="Helical" evidence="1">
    <location>
        <begin position="136"/>
        <end position="158"/>
    </location>
</feature>
<feature type="transmembrane region" description="Helical" evidence="1">
    <location>
        <begin position="75"/>
        <end position="95"/>
    </location>
</feature>
<keyword evidence="1" id="KW-1133">Transmembrane helix</keyword>
<feature type="transmembrane region" description="Helical" evidence="1">
    <location>
        <begin position="43"/>
        <end position="63"/>
    </location>
</feature>
<evidence type="ECO:0000313" key="3">
    <source>
        <dbReference type="Proteomes" id="UP000190834"/>
    </source>
</evidence>
<dbReference type="AlphaFoldDB" id="A0A1T4SLC8"/>
<dbReference type="Proteomes" id="UP000190834">
    <property type="component" value="Unassembled WGS sequence"/>
</dbReference>
<keyword evidence="1" id="KW-0472">Membrane</keyword>
<sequence length="198" mass="22798">MKNLMHYFKAQFVPMYGLILLRHRAITQMVGNNLPTWSTTMGIYFSLLSMSLYIYSLIVRFHLNEGDPTLVSMGLFQTIYVFVLAAMFQLSFHILGSTRSYLVNLKLTFLFVGMLYLLNSFIGLPFQIYLEQGGNRFITFIASMLIVVWVLRCWYVMAEFNGLIKKKEKAFSLIAISLLHLVASLVFAVIVPYFVNIT</sequence>